<evidence type="ECO:0000313" key="3">
    <source>
        <dbReference type="Proteomes" id="UP001059836"/>
    </source>
</evidence>
<proteinExistence type="predicted"/>
<gene>
    <name evidence="2" type="ORF">GII31_02165</name>
</gene>
<evidence type="ECO:0000313" key="2">
    <source>
        <dbReference type="EMBL" id="QHN33886.1"/>
    </source>
</evidence>
<dbReference type="RefSeq" id="WP_213246385.1">
    <property type="nucleotide sequence ID" value="NZ_CP045806.1"/>
</dbReference>
<name>A0ABX6IDC5_9ACTN</name>
<sequence length="400" mass="44407">MAYRTLKAVFHIKDRAAADAEETARRSSPATITWDFSIGDHAMFCLVTPEIAVLIERVMSLESTIRGRWSALPGVARAHYLDSMIVEEIQATNEIEAVHSSRQEITEALDALREDDTIGTRRFKEVARLYLSLGDESVTSPSDLDDLRSMYDSVTAGEVREEDAPDGERFRKGPVTVTSGQKAVHSGVVPESAINAGLTTMLEQSRDDEIPQLVRAVVAHFIFENVHPFYDGNGRTGRFLLAVELSRSLTPIAWLSLSATIADDKDRYYRAFADAENPLNRGDITPFVVTMLEIIASAQSRLDSDLVDRLTRLRMLSDVIAEQVPGDDPTRDIVYMVGQGVLFGPGGTITLDEIANASGKSKQFIRKRIQAPIDDGIIETVSRRPLRFRLSARWRNEVGI</sequence>
<dbReference type="Pfam" id="PF02661">
    <property type="entry name" value="Fic"/>
    <property type="match status" value="1"/>
</dbReference>
<feature type="domain" description="Fido" evidence="1">
    <location>
        <begin position="142"/>
        <end position="290"/>
    </location>
</feature>
<dbReference type="SUPFAM" id="SSF140931">
    <property type="entry name" value="Fic-like"/>
    <property type="match status" value="1"/>
</dbReference>
<protein>
    <submittedName>
        <fullName evidence="2">Fic family protein</fullName>
    </submittedName>
</protein>
<dbReference type="PANTHER" id="PTHR13504">
    <property type="entry name" value="FIDO DOMAIN-CONTAINING PROTEIN DDB_G0283145"/>
    <property type="match status" value="1"/>
</dbReference>
<organism evidence="2 3">
    <name type="scientific">Gordonia pseudamarae</name>
    <dbReference type="NCBI Taxonomy" id="2831662"/>
    <lineage>
        <taxon>Bacteria</taxon>
        <taxon>Bacillati</taxon>
        <taxon>Actinomycetota</taxon>
        <taxon>Actinomycetes</taxon>
        <taxon>Mycobacteriales</taxon>
        <taxon>Gordoniaceae</taxon>
        <taxon>Gordonia</taxon>
    </lineage>
</organism>
<dbReference type="Proteomes" id="UP001059836">
    <property type="component" value="Chromosome"/>
</dbReference>
<reference evidence="2" key="1">
    <citation type="journal article" date="2021" name="Nat. Microbiol.">
        <title>Cocultivation of an ultrasmall environmental parasitic bacterium with lytic ability against bacteria associated with wastewater foams.</title>
        <authorList>
            <person name="Batinovic S."/>
            <person name="Rose J.J.A."/>
            <person name="Ratcliffe J."/>
            <person name="Seviour R.J."/>
            <person name="Petrovski S."/>
        </authorList>
    </citation>
    <scope>NUCLEOTIDE SEQUENCE</scope>
    <source>
        <strain evidence="2">CON9</strain>
    </source>
</reference>
<accession>A0ABX6IDC5</accession>
<dbReference type="InterPro" id="IPR040198">
    <property type="entry name" value="Fido_containing"/>
</dbReference>
<dbReference type="EMBL" id="CP045809">
    <property type="protein sequence ID" value="QHN33886.1"/>
    <property type="molecule type" value="Genomic_DNA"/>
</dbReference>
<dbReference type="InterPro" id="IPR036597">
    <property type="entry name" value="Fido-like_dom_sf"/>
</dbReference>
<dbReference type="PROSITE" id="PS51459">
    <property type="entry name" value="FIDO"/>
    <property type="match status" value="1"/>
</dbReference>
<evidence type="ECO:0000259" key="1">
    <source>
        <dbReference type="PROSITE" id="PS51459"/>
    </source>
</evidence>
<dbReference type="PANTHER" id="PTHR13504:SF40">
    <property type="entry name" value="FIDO DOMAIN-CONTAINING PROTEIN"/>
    <property type="match status" value="1"/>
</dbReference>
<dbReference type="Gene3D" id="1.10.3290.10">
    <property type="entry name" value="Fido-like domain"/>
    <property type="match status" value="1"/>
</dbReference>
<keyword evidence="3" id="KW-1185">Reference proteome</keyword>
<dbReference type="InterPro" id="IPR003812">
    <property type="entry name" value="Fido"/>
</dbReference>